<dbReference type="Proteomes" id="UP000094256">
    <property type="component" value="Chromosome"/>
</dbReference>
<keyword evidence="4" id="KW-1185">Reference proteome</keyword>
<dbReference type="PANTHER" id="PTHR30203:SF21">
    <property type="entry name" value="OUTER MEMBRANE COMPONENT OF MULTIDRUG EFFLUX PUMP-RELATED"/>
    <property type="match status" value="1"/>
</dbReference>
<dbReference type="Gene3D" id="2.20.200.10">
    <property type="entry name" value="Outer membrane efflux proteins (OEP)"/>
    <property type="match status" value="1"/>
</dbReference>
<comment type="similarity">
    <text evidence="1 2">Belongs to the outer membrane factor (OMF) (TC 1.B.17) family.</text>
</comment>
<keyword evidence="2" id="KW-0564">Palmitate</keyword>
<dbReference type="OrthoDB" id="7181739at2"/>
<keyword evidence="2" id="KW-0812">Transmembrane</keyword>
<keyword evidence="2" id="KW-0472">Membrane</keyword>
<evidence type="ECO:0000313" key="4">
    <source>
        <dbReference type="Proteomes" id="UP000094256"/>
    </source>
</evidence>
<reference evidence="3 4" key="1">
    <citation type="submission" date="2016-01" db="EMBL/GenBank/DDBJ databases">
        <title>Complete genome and mega plasmid sequence of Sphingomonas panacis DCY99 elicits systemic resistance in rice to Xanthomonas oryzae.</title>
        <authorList>
            <person name="Kim Y.J."/>
            <person name="Yang D.C."/>
            <person name="Sing P."/>
        </authorList>
    </citation>
    <scope>NUCLEOTIDE SEQUENCE [LARGE SCALE GENOMIC DNA]</scope>
    <source>
        <strain evidence="3 4">DCY99</strain>
    </source>
</reference>
<dbReference type="GO" id="GO:0005886">
    <property type="term" value="C:plasma membrane"/>
    <property type="evidence" value="ECO:0007669"/>
    <property type="project" value="UniProtKB-SubCell"/>
</dbReference>
<keyword evidence="2" id="KW-1134">Transmembrane beta strand</keyword>
<dbReference type="EMBL" id="CP014168">
    <property type="protein sequence ID" value="AOH86820.1"/>
    <property type="molecule type" value="Genomic_DNA"/>
</dbReference>
<dbReference type="STRING" id="1560345.AWL63_14690"/>
<keyword evidence="2" id="KW-0449">Lipoprotein</keyword>
<evidence type="ECO:0008006" key="5">
    <source>
        <dbReference type="Google" id="ProtNLM"/>
    </source>
</evidence>
<proteinExistence type="inferred from homology"/>
<dbReference type="InterPro" id="IPR010131">
    <property type="entry name" value="MdtP/NodT-like"/>
</dbReference>
<dbReference type="KEGG" id="span:AWL63_14690"/>
<dbReference type="InterPro" id="IPR003423">
    <property type="entry name" value="OMP_efflux"/>
</dbReference>
<comment type="subcellular location">
    <subcellularLocation>
        <location evidence="2">Cell membrane</location>
        <topology evidence="2">Lipid-anchor</topology>
    </subcellularLocation>
</comment>
<evidence type="ECO:0000256" key="2">
    <source>
        <dbReference type="RuleBase" id="RU362097"/>
    </source>
</evidence>
<name>A0A1B3ZHC0_9SPHN</name>
<sequence>MRRLVLAAALAAGGCTMGPHYRPPQPASGATGGFIGGGGGAAPVPDAWWTLYDDPALGRLVDAAFAANTDLRAAEANLDSARAALAGTRAARLPTTTESAGTSYGRTSTQGQIAGALGREAKTDWTEAFGGDLAYEVDLFGRIRRSVEAARADADAAAAERDAVRVLVASETIRAYVSACAAAYQVDVARRSADVALEQKTIIARGYAAGGAARFDVARTTTLLAQTRAAIPTLEGERRAALFALAAMLGRTPDGVPHGAEMCRKPPELSQALPVGDGAALLRRRPDVRLAERRVAAASARIGVAEADLLPRISLLGSLSTAAPAGVSLGTRASTSFGIGPFVSWSFPNLGAARARVAAARAEDRAAVARFDGTVVTALKEVEQALARYAAALERARELDAAEASARQAFELARGRHDAGAASQLDLLLSEQALIEAQAAVAQSRAQRTDLLVTLFKALGGGWQRSS</sequence>
<evidence type="ECO:0000313" key="3">
    <source>
        <dbReference type="EMBL" id="AOH86820.1"/>
    </source>
</evidence>
<dbReference type="Gene3D" id="1.20.1600.10">
    <property type="entry name" value="Outer membrane efflux proteins (OEP)"/>
    <property type="match status" value="1"/>
</dbReference>
<dbReference type="AlphaFoldDB" id="A0A1B3ZHC0"/>
<protein>
    <recommendedName>
        <fullName evidence="5">RND transporter</fullName>
    </recommendedName>
</protein>
<dbReference type="PANTHER" id="PTHR30203">
    <property type="entry name" value="OUTER MEMBRANE CATION EFFLUX PROTEIN"/>
    <property type="match status" value="1"/>
</dbReference>
<dbReference type="SUPFAM" id="SSF56954">
    <property type="entry name" value="Outer membrane efflux proteins (OEP)"/>
    <property type="match status" value="1"/>
</dbReference>
<evidence type="ECO:0000256" key="1">
    <source>
        <dbReference type="ARBA" id="ARBA00007613"/>
    </source>
</evidence>
<organism evidence="3 4">
    <name type="scientific">Sphingomonas panacis</name>
    <dbReference type="NCBI Taxonomy" id="1560345"/>
    <lineage>
        <taxon>Bacteria</taxon>
        <taxon>Pseudomonadati</taxon>
        <taxon>Pseudomonadota</taxon>
        <taxon>Alphaproteobacteria</taxon>
        <taxon>Sphingomonadales</taxon>
        <taxon>Sphingomonadaceae</taxon>
        <taxon>Sphingomonas</taxon>
    </lineage>
</organism>
<dbReference type="NCBIfam" id="TIGR01845">
    <property type="entry name" value="outer_NodT"/>
    <property type="match status" value="1"/>
</dbReference>
<dbReference type="Pfam" id="PF02321">
    <property type="entry name" value="OEP"/>
    <property type="match status" value="2"/>
</dbReference>
<dbReference type="RefSeq" id="WP_069207365.1">
    <property type="nucleotide sequence ID" value="NZ_CP014168.1"/>
</dbReference>
<gene>
    <name evidence="3" type="ORF">AWL63_14690</name>
</gene>
<dbReference type="PROSITE" id="PS51257">
    <property type="entry name" value="PROKAR_LIPOPROTEIN"/>
    <property type="match status" value="1"/>
</dbReference>
<accession>A0A1B3ZHC0</accession>
<dbReference type="GO" id="GO:0015562">
    <property type="term" value="F:efflux transmembrane transporter activity"/>
    <property type="evidence" value="ECO:0007669"/>
    <property type="project" value="InterPro"/>
</dbReference>